<dbReference type="EMBL" id="HBIU01025284">
    <property type="protein sequence ID" value="CAE0632982.1"/>
    <property type="molecule type" value="Transcribed_RNA"/>
</dbReference>
<organism evidence="3">
    <name type="scientific">Heterosigma akashiwo</name>
    <name type="common">Chromophytic alga</name>
    <name type="synonym">Heterosigma carterae</name>
    <dbReference type="NCBI Taxonomy" id="2829"/>
    <lineage>
        <taxon>Eukaryota</taxon>
        <taxon>Sar</taxon>
        <taxon>Stramenopiles</taxon>
        <taxon>Ochrophyta</taxon>
        <taxon>Raphidophyceae</taxon>
        <taxon>Chattonellales</taxon>
        <taxon>Chattonellaceae</taxon>
        <taxon>Heterosigma</taxon>
    </lineage>
</organism>
<proteinExistence type="predicted"/>
<sequence>MRSLITIPKDLFQQFRSPASSNSLVAGPVASKEAKLISKVGTAVDQTGRCGCISQFQVNVDTMGTILSTTAATKKIVLGSDRLPFKTTNGKLMLSECSCQVNNKISSILAERFTGMPLEYAANEVFSPAATPEFLRTLLRNLGLPAKHAHCLRLVEAAAAEALTGTPRAVVSAAAAAAPAPPPAAWPHPHPPDHHHDRRPADLSGSPYRYDVGALSMDPDDVEYCCDGGGGTEDRDHEHSSEPNYYIDENDKNNKYGSV</sequence>
<dbReference type="EMBL" id="HBIU01025283">
    <property type="protein sequence ID" value="CAE0632981.1"/>
    <property type="molecule type" value="Transcribed_RNA"/>
</dbReference>
<feature type="compositionally biased region" description="Basic and acidic residues" evidence="1">
    <location>
        <begin position="232"/>
        <end position="241"/>
    </location>
</feature>
<evidence type="ECO:0000313" key="2">
    <source>
        <dbReference type="EMBL" id="CAE0632981.1"/>
    </source>
</evidence>
<evidence type="ECO:0000313" key="3">
    <source>
        <dbReference type="EMBL" id="CAE0632982.1"/>
    </source>
</evidence>
<evidence type="ECO:0000256" key="1">
    <source>
        <dbReference type="SAM" id="MobiDB-lite"/>
    </source>
</evidence>
<feature type="compositionally biased region" description="Basic and acidic residues" evidence="1">
    <location>
        <begin position="249"/>
        <end position="259"/>
    </location>
</feature>
<name>A0A6V1QR06_HETAK</name>
<accession>A0A6V1QR06</accession>
<protein>
    <submittedName>
        <fullName evidence="3">Uncharacterized protein</fullName>
    </submittedName>
</protein>
<feature type="compositionally biased region" description="Pro residues" evidence="1">
    <location>
        <begin position="179"/>
        <end position="189"/>
    </location>
</feature>
<feature type="compositionally biased region" description="Basic and acidic residues" evidence="1">
    <location>
        <begin position="190"/>
        <end position="201"/>
    </location>
</feature>
<reference evidence="3" key="1">
    <citation type="submission" date="2021-01" db="EMBL/GenBank/DDBJ databases">
        <authorList>
            <person name="Corre E."/>
            <person name="Pelletier E."/>
            <person name="Niang G."/>
            <person name="Scheremetjew M."/>
            <person name="Finn R."/>
            <person name="Kale V."/>
            <person name="Holt S."/>
            <person name="Cochrane G."/>
            <person name="Meng A."/>
            <person name="Brown T."/>
            <person name="Cohen L."/>
        </authorList>
    </citation>
    <scope>NUCLEOTIDE SEQUENCE</scope>
    <source>
        <strain evidence="3">CCMP3107</strain>
    </source>
</reference>
<feature type="region of interest" description="Disordered" evidence="1">
    <location>
        <begin position="222"/>
        <end position="259"/>
    </location>
</feature>
<feature type="region of interest" description="Disordered" evidence="1">
    <location>
        <begin position="174"/>
        <end position="208"/>
    </location>
</feature>
<dbReference type="AlphaFoldDB" id="A0A6V1QR06"/>
<gene>
    <name evidence="2" type="ORF">HAKA00212_LOCUS11693</name>
    <name evidence="3" type="ORF">HAKA00212_LOCUS11694</name>
</gene>